<dbReference type="GO" id="GO:0003676">
    <property type="term" value="F:nucleic acid binding"/>
    <property type="evidence" value="ECO:0007669"/>
    <property type="project" value="InterPro"/>
</dbReference>
<name>A0A2U3KI13_9BACT</name>
<evidence type="ECO:0000256" key="1">
    <source>
        <dbReference type="SAM" id="MobiDB-lite"/>
    </source>
</evidence>
<evidence type="ECO:0000313" key="3">
    <source>
        <dbReference type="EMBL" id="SPF39180.1"/>
    </source>
</evidence>
<reference evidence="4" key="1">
    <citation type="submission" date="2018-02" db="EMBL/GenBank/DDBJ databases">
        <authorList>
            <person name="Hausmann B."/>
        </authorList>
    </citation>
    <scope>NUCLEOTIDE SEQUENCE [LARGE SCALE GENOMIC DNA]</scope>
    <source>
        <strain evidence="4">Peat soil MAG SbA1</strain>
    </source>
</reference>
<dbReference type="InterPro" id="IPR021671">
    <property type="entry name" value="PD(D/E)XK_Endonuc"/>
</dbReference>
<dbReference type="Pfam" id="PF11645">
    <property type="entry name" value="PDDEXK_5"/>
    <property type="match status" value="1"/>
</dbReference>
<evidence type="ECO:0000259" key="2">
    <source>
        <dbReference type="Pfam" id="PF11645"/>
    </source>
</evidence>
<dbReference type="AlphaFoldDB" id="A0A2U3KI13"/>
<dbReference type="Gene3D" id="3.40.1350.10">
    <property type="match status" value="1"/>
</dbReference>
<feature type="domain" description="PD(D/E)XK endonuclease" evidence="2">
    <location>
        <begin position="11"/>
        <end position="133"/>
    </location>
</feature>
<dbReference type="Proteomes" id="UP000238701">
    <property type="component" value="Unassembled WGS sequence"/>
</dbReference>
<dbReference type="EMBL" id="OMOD01000117">
    <property type="protein sequence ID" value="SPF39180.1"/>
    <property type="molecule type" value="Genomic_DNA"/>
</dbReference>
<accession>A0A2U3KI13</accession>
<dbReference type="OrthoDB" id="2923587at2"/>
<feature type="region of interest" description="Disordered" evidence="1">
    <location>
        <begin position="162"/>
        <end position="188"/>
    </location>
</feature>
<gene>
    <name evidence="3" type="ORF">SBA1_250004</name>
</gene>
<dbReference type="InterPro" id="IPR011856">
    <property type="entry name" value="tRNA_endonuc-like_dom_sf"/>
</dbReference>
<organism evidence="3 4">
    <name type="scientific">Candidatus Sulfotelmatobacter kueseliae</name>
    <dbReference type="NCBI Taxonomy" id="2042962"/>
    <lineage>
        <taxon>Bacteria</taxon>
        <taxon>Pseudomonadati</taxon>
        <taxon>Acidobacteriota</taxon>
        <taxon>Terriglobia</taxon>
        <taxon>Terriglobales</taxon>
        <taxon>Candidatus Korobacteraceae</taxon>
        <taxon>Candidatus Sulfotelmatobacter</taxon>
    </lineage>
</organism>
<evidence type="ECO:0000313" key="4">
    <source>
        <dbReference type="Proteomes" id="UP000238701"/>
    </source>
</evidence>
<proteinExistence type="predicted"/>
<protein>
    <recommendedName>
        <fullName evidence="2">PD(D/E)XK endonuclease domain-containing protein</fullName>
    </recommendedName>
</protein>
<sequence length="215" mass="23731">MKKRKAKIIKDPKARGEWVESVFMARAGELGMAVSKPWGDSRSYDFVVGRPGHFVGVQVKSTIAEMGGGYGCTVKRNNKAYSRGSFDFVAAYVIPEDAWYIVPVDKFAGRVTLILCSNSGEAKYEEYREAWHLLREAAQGEAVNDPVASEDEQIDHPSNTALRLRSGQAPGGAADESQQPRFPSGAMGRMQASFDYVRRCMERSGTAPPKRDEES</sequence>